<dbReference type="CDD" id="cd00118">
    <property type="entry name" value="LysM"/>
    <property type="match status" value="3"/>
</dbReference>
<organism evidence="11 12">
    <name type="scientific">Mesobacillus foraminis</name>
    <dbReference type="NCBI Taxonomy" id="279826"/>
    <lineage>
        <taxon>Bacteria</taxon>
        <taxon>Bacillati</taxon>
        <taxon>Bacillota</taxon>
        <taxon>Bacilli</taxon>
        <taxon>Bacillales</taxon>
        <taxon>Bacillaceae</taxon>
        <taxon>Mesobacillus</taxon>
    </lineage>
</organism>
<dbReference type="Proteomes" id="UP000295689">
    <property type="component" value="Unassembled WGS sequence"/>
</dbReference>
<evidence type="ECO:0000256" key="2">
    <source>
        <dbReference type="ARBA" id="ARBA00022670"/>
    </source>
</evidence>
<comment type="similarity">
    <text evidence="1">Belongs to the peptidase C40 family.</text>
</comment>
<evidence type="ECO:0000313" key="12">
    <source>
        <dbReference type="Proteomes" id="UP000295689"/>
    </source>
</evidence>
<dbReference type="EMBL" id="SLVV01000008">
    <property type="protein sequence ID" value="TCN24154.1"/>
    <property type="molecule type" value="Genomic_DNA"/>
</dbReference>
<evidence type="ECO:0000313" key="11">
    <source>
        <dbReference type="EMBL" id="TCN24154.1"/>
    </source>
</evidence>
<dbReference type="PANTHER" id="PTHR47053">
    <property type="entry name" value="MUREIN DD-ENDOPEPTIDASE MEPH-RELATED"/>
    <property type="match status" value="1"/>
</dbReference>
<accession>A0A4R2BE95</accession>
<name>A0A4R2BE95_9BACI</name>
<dbReference type="GO" id="GO:0008234">
    <property type="term" value="F:cysteine-type peptidase activity"/>
    <property type="evidence" value="ECO:0007669"/>
    <property type="project" value="UniProtKB-KW"/>
</dbReference>
<dbReference type="GO" id="GO:0006508">
    <property type="term" value="P:proteolysis"/>
    <property type="evidence" value="ECO:0007669"/>
    <property type="project" value="UniProtKB-KW"/>
</dbReference>
<feature type="compositionally biased region" description="Low complexity" evidence="7">
    <location>
        <begin position="148"/>
        <end position="166"/>
    </location>
</feature>
<evidence type="ECO:0000256" key="4">
    <source>
        <dbReference type="ARBA" id="ARBA00022737"/>
    </source>
</evidence>
<evidence type="ECO:0000256" key="8">
    <source>
        <dbReference type="SAM" id="SignalP"/>
    </source>
</evidence>
<evidence type="ECO:0000256" key="6">
    <source>
        <dbReference type="ARBA" id="ARBA00022807"/>
    </source>
</evidence>
<feature type="chain" id="PRO_5020975846" evidence="8">
    <location>
        <begin position="25"/>
        <end position="356"/>
    </location>
</feature>
<feature type="region of interest" description="Disordered" evidence="7">
    <location>
        <begin position="146"/>
        <end position="168"/>
    </location>
</feature>
<evidence type="ECO:0000256" key="7">
    <source>
        <dbReference type="SAM" id="MobiDB-lite"/>
    </source>
</evidence>
<dbReference type="PROSITE" id="PS51935">
    <property type="entry name" value="NLPC_P60"/>
    <property type="match status" value="1"/>
</dbReference>
<dbReference type="Pfam" id="PF00877">
    <property type="entry name" value="NLPC_P60"/>
    <property type="match status" value="1"/>
</dbReference>
<keyword evidence="12" id="KW-1185">Reference proteome</keyword>
<keyword evidence="2" id="KW-0645">Protease</keyword>
<comment type="caution">
    <text evidence="11">The sequence shown here is derived from an EMBL/GenBank/DDBJ whole genome shotgun (WGS) entry which is preliminary data.</text>
</comment>
<feature type="domain" description="LysM" evidence="9">
    <location>
        <begin position="167"/>
        <end position="210"/>
    </location>
</feature>
<proteinExistence type="inferred from homology"/>
<keyword evidence="3 8" id="KW-0732">Signal</keyword>
<dbReference type="SMART" id="SM00257">
    <property type="entry name" value="LysM"/>
    <property type="match status" value="3"/>
</dbReference>
<feature type="domain" description="LysM" evidence="9">
    <location>
        <begin position="95"/>
        <end position="138"/>
    </location>
</feature>
<evidence type="ECO:0000256" key="5">
    <source>
        <dbReference type="ARBA" id="ARBA00022801"/>
    </source>
</evidence>
<dbReference type="SUPFAM" id="SSF54001">
    <property type="entry name" value="Cysteine proteinases"/>
    <property type="match status" value="1"/>
</dbReference>
<keyword evidence="5" id="KW-0378">Hydrolase</keyword>
<keyword evidence="6" id="KW-0788">Thiol protease</keyword>
<gene>
    <name evidence="11" type="ORF">EV146_108268</name>
</gene>
<dbReference type="InterPro" id="IPR000064">
    <property type="entry name" value="NLP_P60_dom"/>
</dbReference>
<evidence type="ECO:0000259" key="9">
    <source>
        <dbReference type="PROSITE" id="PS51782"/>
    </source>
</evidence>
<dbReference type="PROSITE" id="PS51782">
    <property type="entry name" value="LYSM"/>
    <property type="match status" value="3"/>
</dbReference>
<evidence type="ECO:0000256" key="1">
    <source>
        <dbReference type="ARBA" id="ARBA00007074"/>
    </source>
</evidence>
<feature type="signal peptide" evidence="8">
    <location>
        <begin position="1"/>
        <end position="24"/>
    </location>
</feature>
<dbReference type="InterPro" id="IPR038765">
    <property type="entry name" value="Papain-like_cys_pep_sf"/>
</dbReference>
<feature type="domain" description="LysM" evidence="9">
    <location>
        <begin position="25"/>
        <end position="68"/>
    </location>
</feature>
<dbReference type="Gene3D" id="3.90.1720.10">
    <property type="entry name" value="endopeptidase domain like (from Nostoc punctiforme)"/>
    <property type="match status" value="1"/>
</dbReference>
<reference evidence="11 12" key="1">
    <citation type="journal article" date="2015" name="Stand. Genomic Sci.">
        <title>Genomic Encyclopedia of Bacterial and Archaeal Type Strains, Phase III: the genomes of soil and plant-associated and newly described type strains.</title>
        <authorList>
            <person name="Whitman W.B."/>
            <person name="Woyke T."/>
            <person name="Klenk H.P."/>
            <person name="Zhou Y."/>
            <person name="Lilburn T.G."/>
            <person name="Beck B.J."/>
            <person name="De Vos P."/>
            <person name="Vandamme P."/>
            <person name="Eisen J.A."/>
            <person name="Garrity G."/>
            <person name="Hugenholtz P."/>
            <person name="Kyrpides N.C."/>
        </authorList>
    </citation>
    <scope>NUCLEOTIDE SEQUENCE [LARGE SCALE GENOMIC DNA]</scope>
    <source>
        <strain evidence="11 12">CV53</strain>
    </source>
</reference>
<dbReference type="AlphaFoldDB" id="A0A4R2BE95"/>
<dbReference type="RefSeq" id="WP_132008274.1">
    <property type="nucleotide sequence ID" value="NZ_JABUHM010000007.1"/>
</dbReference>
<dbReference type="Gene3D" id="3.10.350.10">
    <property type="entry name" value="LysM domain"/>
    <property type="match status" value="3"/>
</dbReference>
<dbReference type="InterPro" id="IPR036779">
    <property type="entry name" value="LysM_dom_sf"/>
</dbReference>
<dbReference type="Pfam" id="PF01476">
    <property type="entry name" value="LysM"/>
    <property type="match status" value="3"/>
</dbReference>
<evidence type="ECO:0000259" key="10">
    <source>
        <dbReference type="PROSITE" id="PS51935"/>
    </source>
</evidence>
<keyword evidence="4" id="KW-0677">Repeat</keyword>
<dbReference type="SUPFAM" id="SSF54106">
    <property type="entry name" value="LysM domain"/>
    <property type="match status" value="3"/>
</dbReference>
<evidence type="ECO:0000256" key="3">
    <source>
        <dbReference type="ARBA" id="ARBA00022729"/>
    </source>
</evidence>
<sequence>MKKKVTALATVAVLSSAFSTSAFADTYSVKKGDTLSHIASKYNTSVSNLKNLNGLKSDLIYVNQTLTVSKTTSTASAAVKTSTPKATAASSTTSKTYKVVSGDTLSGIAKKHNISLSNLKSWNKLTSDRIYPGQVFVVSGSTQAAAKPSPTVTQPATSTQPAAPASGTYTIKPGDTLSKIASQHKMTVAQLKSLNNLSSDLIYAGKVLKVSGTAQAPAAPAAPSAGKESTSQPAVAGDVQKVISAAKAVIGTPYKWGGTSAGGFDCSGFIYYAFNKGGKSMSRTSAEGYYSRSYYVNNPQLGDLVFFENTYKKGISHLGIYLGNNQFIHADNSGVRITNMNDSYYKKHFEGFKRFY</sequence>
<dbReference type="InterPro" id="IPR018392">
    <property type="entry name" value="LysM"/>
</dbReference>
<dbReference type="PANTHER" id="PTHR47053:SF1">
    <property type="entry name" value="MUREIN DD-ENDOPEPTIDASE MEPH-RELATED"/>
    <property type="match status" value="1"/>
</dbReference>
<dbReference type="InterPro" id="IPR051202">
    <property type="entry name" value="Peptidase_C40"/>
</dbReference>
<feature type="domain" description="NlpC/P60" evidence="10">
    <location>
        <begin position="236"/>
        <end position="356"/>
    </location>
</feature>
<protein>
    <submittedName>
        <fullName evidence="11">Peptidoglycan endopeptidase LytE</fullName>
    </submittedName>
</protein>